<protein>
    <submittedName>
        <fullName evidence="2">Uncharacterized protein</fullName>
    </submittedName>
</protein>
<keyword evidence="3" id="KW-1185">Reference proteome</keyword>
<accession>A0A1R2BU67</accession>
<proteinExistence type="predicted"/>
<comment type="caution">
    <text evidence="2">The sequence shown here is derived from an EMBL/GenBank/DDBJ whole genome shotgun (WGS) entry which is preliminary data.</text>
</comment>
<evidence type="ECO:0000313" key="2">
    <source>
        <dbReference type="EMBL" id="OMJ80125.1"/>
    </source>
</evidence>
<feature type="region of interest" description="Disordered" evidence="1">
    <location>
        <begin position="89"/>
        <end position="109"/>
    </location>
</feature>
<dbReference type="Proteomes" id="UP000187209">
    <property type="component" value="Unassembled WGS sequence"/>
</dbReference>
<organism evidence="2 3">
    <name type="scientific">Stentor coeruleus</name>
    <dbReference type="NCBI Taxonomy" id="5963"/>
    <lineage>
        <taxon>Eukaryota</taxon>
        <taxon>Sar</taxon>
        <taxon>Alveolata</taxon>
        <taxon>Ciliophora</taxon>
        <taxon>Postciliodesmatophora</taxon>
        <taxon>Heterotrichea</taxon>
        <taxon>Heterotrichida</taxon>
        <taxon>Stentoridae</taxon>
        <taxon>Stentor</taxon>
    </lineage>
</organism>
<reference evidence="2 3" key="1">
    <citation type="submission" date="2016-11" db="EMBL/GenBank/DDBJ databases">
        <title>The macronuclear genome of Stentor coeruleus: a giant cell with tiny introns.</title>
        <authorList>
            <person name="Slabodnick M."/>
            <person name="Ruby J.G."/>
            <person name="Reiff S.B."/>
            <person name="Swart E.C."/>
            <person name="Gosai S."/>
            <person name="Prabakaran S."/>
            <person name="Witkowska E."/>
            <person name="Larue G.E."/>
            <person name="Fisher S."/>
            <person name="Freeman R.M."/>
            <person name="Gunawardena J."/>
            <person name="Chu W."/>
            <person name="Stover N.A."/>
            <person name="Gregory B.D."/>
            <person name="Nowacki M."/>
            <person name="Derisi J."/>
            <person name="Roy S.W."/>
            <person name="Marshall W.F."/>
            <person name="Sood P."/>
        </authorList>
    </citation>
    <scope>NUCLEOTIDE SEQUENCE [LARGE SCALE GENOMIC DNA]</scope>
    <source>
        <strain evidence="2">WM001</strain>
    </source>
</reference>
<evidence type="ECO:0000313" key="3">
    <source>
        <dbReference type="Proteomes" id="UP000187209"/>
    </source>
</evidence>
<gene>
    <name evidence="2" type="ORF">SteCoe_19666</name>
</gene>
<evidence type="ECO:0000256" key="1">
    <source>
        <dbReference type="SAM" id="MobiDB-lite"/>
    </source>
</evidence>
<name>A0A1R2BU67_9CILI</name>
<dbReference type="EMBL" id="MPUH01000437">
    <property type="protein sequence ID" value="OMJ80125.1"/>
    <property type="molecule type" value="Genomic_DNA"/>
</dbReference>
<sequence>MRPIKKKDELEIIPSLSNLPFLISGGLADNKAYNKIDSGVDGKSNCEELLKGKSSFLEEFEKLGVNAKGILEKNPLKFGDVEGKARFGNGKSGLPFQRRARSSSPPKDNLRVIERSNNHLFAPRSPVVVSHKLKFKNSFSELSNGTRYFFIEEDEDLKNLKEEYRKLLENASHTYSSDSDDIEDEGEIEKIISQFRSKNQLRYF</sequence>
<dbReference type="AlphaFoldDB" id="A0A1R2BU67"/>